<protein>
    <submittedName>
        <fullName evidence="1">Uncharacterized protein</fullName>
    </submittedName>
</protein>
<dbReference type="Proteomes" id="UP000694383">
    <property type="component" value="Unplaced"/>
</dbReference>
<sequence>LFYFCLPPSRYRFKVPKNKGRGGELGGQTKGKWRMAGRAATSDLASNQPVGLSKGSSLSKDTFIRIHSMMETHLIPVGCKNLHTHTCSSSYL</sequence>
<reference evidence="1" key="2">
    <citation type="submission" date="2025-09" db="UniProtKB">
        <authorList>
            <consortium name="Ensembl"/>
        </authorList>
    </citation>
    <scope>IDENTIFICATION</scope>
</reference>
<proteinExistence type="predicted"/>
<keyword evidence="2" id="KW-1185">Reference proteome</keyword>
<dbReference type="Ensembl" id="ENSOSIT00000027452.1">
    <property type="protein sequence ID" value="ENSOSIP00000026037.1"/>
    <property type="gene ID" value="ENSOSIG00000013656.1"/>
</dbReference>
<reference evidence="1" key="1">
    <citation type="submission" date="2025-08" db="UniProtKB">
        <authorList>
            <consortium name="Ensembl"/>
        </authorList>
    </citation>
    <scope>IDENTIFICATION</scope>
</reference>
<organism evidence="1 2">
    <name type="scientific">Oryzias sinensis</name>
    <name type="common">Chinese medaka</name>
    <dbReference type="NCBI Taxonomy" id="183150"/>
    <lineage>
        <taxon>Eukaryota</taxon>
        <taxon>Metazoa</taxon>
        <taxon>Chordata</taxon>
        <taxon>Craniata</taxon>
        <taxon>Vertebrata</taxon>
        <taxon>Euteleostomi</taxon>
        <taxon>Actinopterygii</taxon>
        <taxon>Neopterygii</taxon>
        <taxon>Teleostei</taxon>
        <taxon>Neoteleostei</taxon>
        <taxon>Acanthomorphata</taxon>
        <taxon>Ovalentaria</taxon>
        <taxon>Atherinomorphae</taxon>
        <taxon>Beloniformes</taxon>
        <taxon>Adrianichthyidae</taxon>
        <taxon>Oryziinae</taxon>
        <taxon>Oryzias</taxon>
    </lineage>
</organism>
<dbReference type="AlphaFoldDB" id="A0A8C7YB25"/>
<accession>A0A8C7YB25</accession>
<name>A0A8C7YB25_9TELE</name>
<evidence type="ECO:0000313" key="1">
    <source>
        <dbReference type="Ensembl" id="ENSOSIP00000026037.1"/>
    </source>
</evidence>
<evidence type="ECO:0000313" key="2">
    <source>
        <dbReference type="Proteomes" id="UP000694383"/>
    </source>
</evidence>